<dbReference type="Pfam" id="PF19953">
    <property type="entry name" value="EACC1"/>
    <property type="match status" value="1"/>
</dbReference>
<accession>A0ABM6SLH1</accession>
<reference evidence="1 2" key="1">
    <citation type="submission" date="2018-02" db="EMBL/GenBank/DDBJ databases">
        <title>Complete genome sequence of Streptomyces dengpaensis, the producer of angucyclines.</title>
        <authorList>
            <person name="Yumei L."/>
        </authorList>
    </citation>
    <scope>NUCLEOTIDE SEQUENCE [LARGE SCALE GENOMIC DNA]</scope>
    <source>
        <strain evidence="1 2">XZHG99</strain>
    </source>
</reference>
<dbReference type="InterPro" id="IPR045428">
    <property type="entry name" value="EACC1"/>
</dbReference>
<proteinExistence type="predicted"/>
<protein>
    <recommendedName>
        <fullName evidence="3">BON domain-containing protein</fullName>
    </recommendedName>
</protein>
<dbReference type="Proteomes" id="UP000238413">
    <property type="component" value="Chromosome"/>
</dbReference>
<sequence>MPEMIFGFGGNDAQEIADEVQSLAEWFDETQTVRQADITRVKGRIPSGRQGLLDETLRYFSESDPVVAAGVTAYFTWLYQRIKTKTVKVSITCPNGVVISGTAKTSDDVSTIKERLRRDCQV</sequence>
<evidence type="ECO:0008006" key="3">
    <source>
        <dbReference type="Google" id="ProtNLM"/>
    </source>
</evidence>
<dbReference type="EMBL" id="CP026652">
    <property type="protein sequence ID" value="AVH55206.1"/>
    <property type="molecule type" value="Genomic_DNA"/>
</dbReference>
<evidence type="ECO:0000313" key="1">
    <source>
        <dbReference type="EMBL" id="AVH55206.1"/>
    </source>
</evidence>
<dbReference type="RefSeq" id="WP_099502446.1">
    <property type="nucleotide sequence ID" value="NZ_CP026652.1"/>
</dbReference>
<organism evidence="1 2">
    <name type="scientific">Streptomyces dengpaensis</name>
    <dbReference type="NCBI Taxonomy" id="2049881"/>
    <lineage>
        <taxon>Bacteria</taxon>
        <taxon>Bacillati</taxon>
        <taxon>Actinomycetota</taxon>
        <taxon>Actinomycetes</taxon>
        <taxon>Kitasatosporales</taxon>
        <taxon>Streptomycetaceae</taxon>
        <taxon>Streptomyces</taxon>
    </lineage>
</organism>
<keyword evidence="2" id="KW-1185">Reference proteome</keyword>
<gene>
    <name evidence="1" type="ORF">C4B68_04705</name>
</gene>
<evidence type="ECO:0000313" key="2">
    <source>
        <dbReference type="Proteomes" id="UP000238413"/>
    </source>
</evidence>
<name>A0ABM6SLH1_9ACTN</name>